<accession>A0A804L233</accession>
<dbReference type="GO" id="GO:0009658">
    <property type="term" value="P:chloroplast organization"/>
    <property type="evidence" value="ECO:0000318"/>
    <property type="project" value="GO_Central"/>
</dbReference>
<dbReference type="InParanoid" id="A0A804L233"/>
<keyword evidence="3" id="KW-0809">Transit peptide</keyword>
<name>A0A804L233_MUSAM</name>
<keyword evidence="2" id="KW-0805">Transcription regulation</keyword>
<keyword evidence="2" id="KW-0806">Transcription termination</keyword>
<evidence type="ECO:0000256" key="2">
    <source>
        <dbReference type="ARBA" id="ARBA00022472"/>
    </source>
</evidence>
<dbReference type="Gene3D" id="1.25.70.10">
    <property type="entry name" value="Transcription termination factor 3, mitochondrial"/>
    <property type="match status" value="1"/>
</dbReference>
<dbReference type="InterPro" id="IPR038538">
    <property type="entry name" value="MTERF_sf"/>
</dbReference>
<dbReference type="GO" id="GO:0006353">
    <property type="term" value="P:DNA-templated transcription termination"/>
    <property type="evidence" value="ECO:0007669"/>
    <property type="project" value="UniProtKB-KW"/>
</dbReference>
<dbReference type="OMA" id="MSPNISF"/>
<dbReference type="Gramene" id="Ma10_t30500.2">
    <property type="protein sequence ID" value="Ma10_p30500.2"/>
    <property type="gene ID" value="Ma10_g30500"/>
</dbReference>
<dbReference type="Proteomes" id="UP000012960">
    <property type="component" value="Unplaced"/>
</dbReference>
<dbReference type="EMBL" id="HG996476">
    <property type="protein sequence ID" value="CAG1855060.1"/>
    <property type="molecule type" value="Genomic_DNA"/>
</dbReference>
<dbReference type="GO" id="GO:0009507">
    <property type="term" value="C:chloroplast"/>
    <property type="evidence" value="ECO:0000318"/>
    <property type="project" value="GO_Central"/>
</dbReference>
<protein>
    <submittedName>
        <fullName evidence="4">(wild Malaysian banana) hypothetical protein</fullName>
    </submittedName>
</protein>
<proteinExistence type="inferred from homology"/>
<reference evidence="5" key="2">
    <citation type="submission" date="2021-05" db="UniProtKB">
        <authorList>
            <consortium name="EnsemblPlants"/>
        </authorList>
    </citation>
    <scope>IDENTIFICATION</scope>
    <source>
        <strain evidence="5">subsp. malaccensis</strain>
    </source>
</reference>
<dbReference type="Pfam" id="PF02536">
    <property type="entry name" value="mTERF"/>
    <property type="match status" value="2"/>
</dbReference>
<comment type="similarity">
    <text evidence="1">Belongs to the mTERF family.</text>
</comment>
<evidence type="ECO:0000313" key="6">
    <source>
        <dbReference type="Proteomes" id="UP000012960"/>
    </source>
</evidence>
<dbReference type="FunFam" id="1.25.70.10:FF:000001">
    <property type="entry name" value="Mitochondrial transcription termination factor-like"/>
    <property type="match status" value="1"/>
</dbReference>
<dbReference type="AlphaFoldDB" id="A0A804L233"/>
<evidence type="ECO:0000256" key="3">
    <source>
        <dbReference type="ARBA" id="ARBA00022946"/>
    </source>
</evidence>
<organism evidence="5 6">
    <name type="scientific">Musa acuminata subsp. malaccensis</name>
    <name type="common">Wild banana</name>
    <name type="synonym">Musa malaccensis</name>
    <dbReference type="NCBI Taxonomy" id="214687"/>
    <lineage>
        <taxon>Eukaryota</taxon>
        <taxon>Viridiplantae</taxon>
        <taxon>Streptophyta</taxon>
        <taxon>Embryophyta</taxon>
        <taxon>Tracheophyta</taxon>
        <taxon>Spermatophyta</taxon>
        <taxon>Magnoliopsida</taxon>
        <taxon>Liliopsida</taxon>
        <taxon>Zingiberales</taxon>
        <taxon>Musaceae</taxon>
        <taxon>Musa</taxon>
    </lineage>
</organism>
<keyword evidence="2" id="KW-0804">Transcription</keyword>
<dbReference type="EnsemblPlants" id="Ma10_t30500.2">
    <property type="protein sequence ID" value="Ma10_p30500.2"/>
    <property type="gene ID" value="Ma10_g30500"/>
</dbReference>
<reference evidence="4" key="1">
    <citation type="submission" date="2021-03" db="EMBL/GenBank/DDBJ databases">
        <authorList>
            <consortium name="Genoscope - CEA"/>
            <person name="William W."/>
        </authorList>
    </citation>
    <scope>NUCLEOTIDE SEQUENCE</scope>
    <source>
        <strain evidence="4">Doubled-haploid Pahang</strain>
    </source>
</reference>
<dbReference type="InterPro" id="IPR003690">
    <property type="entry name" value="MTERF"/>
</dbReference>
<evidence type="ECO:0000313" key="4">
    <source>
        <dbReference type="EMBL" id="CAG1855060.1"/>
    </source>
</evidence>
<sequence length="394" mass="45497">MILPQKTMFLVQKRLFCLLSCNKSTVHVSSYQLCSLFSFTTAEEHSLNHGSNFTLVDPLESCELSSKEAAKRAKDRICDKELSSSSPSIEFFKQSGWSDPLVMKLLQREPRLLRANVETILKPRMRSLQDMGFSDTEIVQLVSSCPCLLYLRDIQPRINFWRSLLGSNERLIKASRGNMFLLTSSVAQKIEPNISLLRERGISEQCITQMLVAVPSFFCRMNKYIDESIKRVEELGVSRDSKMFPHALLTVMTLSRSRFDATFATLMSFGWSQPDSLATFRRYPFIWNYSKKNLSDKMTFLMKEAGCELTYIIGHPTLLTFSLEKRLRPRCEVMNFLDHNKLLDKGHDLLSVMLLSEEKFRNKFLFLLRKEKFIAQYDSYVVAVHGKHDVIAEN</sequence>
<evidence type="ECO:0000313" key="5">
    <source>
        <dbReference type="EnsemblPlants" id="Ma10_p30500.2"/>
    </source>
</evidence>
<dbReference type="SMART" id="SM00733">
    <property type="entry name" value="Mterf"/>
    <property type="match status" value="6"/>
</dbReference>
<dbReference type="Gramene" id="Ma10_t30500.1">
    <property type="protein sequence ID" value="Ma10_p30500.1"/>
    <property type="gene ID" value="Ma10_g30500"/>
</dbReference>
<dbReference type="GO" id="GO:0003676">
    <property type="term" value="F:nucleic acid binding"/>
    <property type="evidence" value="ECO:0007669"/>
    <property type="project" value="InterPro"/>
</dbReference>
<dbReference type="FunCoup" id="A0A804L233">
    <property type="interactions" value="231"/>
</dbReference>
<gene>
    <name evidence="4" type="ORF">GSMUA_332860.1</name>
</gene>
<dbReference type="PANTHER" id="PTHR13068">
    <property type="entry name" value="CGI-12 PROTEIN-RELATED"/>
    <property type="match status" value="1"/>
</dbReference>
<dbReference type="EnsemblPlants" id="Ma10_t30500.1">
    <property type="protein sequence ID" value="Ma10_p30500.1"/>
    <property type="gene ID" value="Ma10_g30500"/>
</dbReference>
<evidence type="ECO:0000256" key="1">
    <source>
        <dbReference type="ARBA" id="ARBA00007692"/>
    </source>
</evidence>
<keyword evidence="6" id="KW-1185">Reference proteome</keyword>
<dbReference type="PANTHER" id="PTHR13068:SF236">
    <property type="entry name" value="OS02G0749800 PROTEIN"/>
    <property type="match status" value="1"/>
</dbReference>